<keyword evidence="1" id="KW-0614">Plasmid</keyword>
<geneLocation type="plasmid" evidence="1">
    <name>pCD02</name>
</geneLocation>
<reference evidence="1" key="1">
    <citation type="submission" date="2004-06" db="EMBL/GenBank/DDBJ databases">
        <authorList>
            <person name="Desmond C.M."/>
            <person name="Stanton C."/>
            <person name="Fitzgerald G."/>
            <person name="Ross P."/>
        </authorList>
    </citation>
    <scope>NUCLEOTIDE SEQUENCE</scope>
    <source>
        <strain evidence="1">NFBC338</strain>
        <plasmid evidence="1">pCD02</plasmid>
    </source>
</reference>
<dbReference type="AlphaFoldDB" id="Q3ZR51"/>
<protein>
    <submittedName>
        <fullName evidence="1">Uncharacterized protein</fullName>
    </submittedName>
</protein>
<name>Q3ZR51_LACPA</name>
<accession>Q3ZR51</accession>
<reference evidence="1" key="2">
    <citation type="journal article" date="2005" name="Plasmid">
        <title>Sequence analysis of the plasmid genome of the probiotic strain Lactobacillus paracasei NFBC338 which includes the plasmids pCD01 and pCD02.</title>
        <authorList>
            <person name="Desmond C."/>
            <person name="Ross R.P."/>
            <person name="Fitzgerald G."/>
            <person name="Stanton C."/>
        </authorList>
    </citation>
    <scope>NUCLEOTIDE SEQUENCE</scope>
    <source>
        <strain evidence="1">NFBC338</strain>
        <plasmid evidence="1">pCD02</plasmid>
    </source>
</reference>
<evidence type="ECO:0000313" key="1">
    <source>
        <dbReference type="EMBL" id="AAW81291.1"/>
    </source>
</evidence>
<proteinExistence type="predicted"/>
<organism evidence="1">
    <name type="scientific">Lacticaseibacillus paracasei subsp. paracasei</name>
    <dbReference type="NCBI Taxonomy" id="47714"/>
    <lineage>
        <taxon>Bacteria</taxon>
        <taxon>Bacillati</taxon>
        <taxon>Bacillota</taxon>
        <taxon>Bacilli</taxon>
        <taxon>Lactobacillales</taxon>
        <taxon>Lactobacillaceae</taxon>
        <taxon>Lacticaseibacillus</taxon>
    </lineage>
</organism>
<sequence length="125" mass="14044">MVVTYNQPLMKSIKKLELRYTMLLEKVVEQFQKSKLILLETQVKNNLTHSEIAIVPTVAISYFPTPNNRCQKDPLFSGLFSDLLGNSESCSCIWLSTGLDSLSGSFWGTDNFFSLFSAISCNCCD</sequence>
<dbReference type="EMBL" id="AY662331">
    <property type="protein sequence ID" value="AAW81291.1"/>
    <property type="molecule type" value="Genomic_DNA"/>
</dbReference>